<dbReference type="Pfam" id="PF13456">
    <property type="entry name" value="RVT_3"/>
    <property type="match status" value="1"/>
</dbReference>
<dbReference type="AlphaFoldDB" id="A0A8T1Z266"/>
<evidence type="ECO:0000313" key="3">
    <source>
        <dbReference type="Proteomes" id="UP000694240"/>
    </source>
</evidence>
<keyword evidence="2" id="KW-0548">Nucleotidyltransferase</keyword>
<dbReference type="PROSITE" id="PS50878">
    <property type="entry name" value="RT_POL"/>
    <property type="match status" value="1"/>
</dbReference>
<gene>
    <name evidence="2" type="ORF">ISN45_Aa06g035050</name>
</gene>
<evidence type="ECO:0000313" key="2">
    <source>
        <dbReference type="EMBL" id="KAG7552930.1"/>
    </source>
</evidence>
<dbReference type="InterPro" id="IPR002156">
    <property type="entry name" value="RNaseH_domain"/>
</dbReference>
<dbReference type="GO" id="GO:0004523">
    <property type="term" value="F:RNA-DNA hybrid ribonuclease activity"/>
    <property type="evidence" value="ECO:0007669"/>
    <property type="project" value="InterPro"/>
</dbReference>
<dbReference type="Pfam" id="PF13966">
    <property type="entry name" value="zf-RVT"/>
    <property type="match status" value="1"/>
</dbReference>
<keyword evidence="3" id="KW-1185">Reference proteome</keyword>
<protein>
    <submittedName>
        <fullName evidence="2">Reverse transcriptase domain</fullName>
    </submittedName>
</protein>
<dbReference type="Proteomes" id="UP000694240">
    <property type="component" value="Chromosome 11"/>
</dbReference>
<name>A0A8T1Z266_9BRAS</name>
<accession>A0A8T1Z266</accession>
<evidence type="ECO:0000259" key="1">
    <source>
        <dbReference type="PROSITE" id="PS50878"/>
    </source>
</evidence>
<dbReference type="InterPro" id="IPR026960">
    <property type="entry name" value="RVT-Znf"/>
</dbReference>
<keyword evidence="2" id="KW-0695">RNA-directed DNA polymerase</keyword>
<dbReference type="GO" id="GO:0003964">
    <property type="term" value="F:RNA-directed DNA polymerase activity"/>
    <property type="evidence" value="ECO:0007669"/>
    <property type="project" value="UniProtKB-KW"/>
</dbReference>
<dbReference type="PANTHER" id="PTHR33116:SF86">
    <property type="entry name" value="REVERSE TRANSCRIPTASE DOMAIN-CONTAINING PROTEIN"/>
    <property type="match status" value="1"/>
</dbReference>
<reference evidence="2 3" key="1">
    <citation type="submission" date="2020-12" db="EMBL/GenBank/DDBJ databases">
        <title>Concerted genomic and epigenomic changes stabilize Arabidopsis allopolyploids.</title>
        <authorList>
            <person name="Chen Z."/>
        </authorList>
    </citation>
    <scope>NUCLEOTIDE SEQUENCE [LARGE SCALE GENOMIC DNA]</scope>
    <source>
        <strain evidence="2">Allo738</strain>
        <tissue evidence="2">Leaf</tissue>
    </source>
</reference>
<sequence length="870" mass="98891">MTDLRPISLCSVIYKIVSKVLCARLKCFLPDIVSDTQGAFVSGRLISDNILLAHEMVHALRTNPSCDEDFIAIKTDMSKAYDRVEWNFLEELMIRLGFDIKWIQWVMWCVRSVSYSVLINGASHGFIKPERGIRQGDPLSPFLFILCAEALVHIMNKAELEGRLTGMRLTPSCPSVQHLLFADDSFFLCQATLKECEEFLRCIHLYGAASRQEINFKKSAITYGKKLDPYMRRLISSFTGIDQEGGLGKYLGLPECFSGSKREILGFITDRLNSRLSGWYEKTLSLGGKEVLLKSVAMALPVYAMSCFRLTQHQCKKITSAMTNFWWNACEDKNKMHWVSWEKICKAKKDGGLGFRDIGRFNQALLAKQAWRLLDSPSSLVARVYKAKYFAVKPFLEAKVGYRPSYAWRSILFGRELLERGLMKTIGNGQDTSVWADKWIHDDYPRRPINRELLMDLNLRVSSLITTQGDWDVSRLQQLFPREDVIQICSFPPAVNLNDRFVWAYSKDGKYSVKSGNWVLNREVAAMEIIPENIKAVNTIKEKVWDLATAPKIKLFIWRALSGALAVAECLRHHGLNTNPLCQLCRVGDETISHVLFECTLAAQVWNLTSFPSMAQGLSASVVDNIQHILNLMKDESLSSQIRNAIPWILWEIWKARNSSLYAGKQSDGHFVLASALEDAGEWLQQHHNSVQELRTEMRRCSGSIPRWIKPAVGVVKCNVHASWVNGNAFCGGAWILRNHNGDVLFHARDAFTPMFNRIAAELKCILWTLQSLHELRFQGCELWSDCSAAILAVQNPNDWPKYRSQLLKITQVIQVMREVKFILSSPKANSLAREIACSVTRDGRLRSYLALGGPSWLQDRIERDRVRGG</sequence>
<comment type="caution">
    <text evidence="2">The sequence shown here is derived from an EMBL/GenBank/DDBJ whole genome shotgun (WGS) entry which is preliminary data.</text>
</comment>
<organism evidence="2 3">
    <name type="scientific">Arabidopsis thaliana x Arabidopsis arenosa</name>
    <dbReference type="NCBI Taxonomy" id="1240361"/>
    <lineage>
        <taxon>Eukaryota</taxon>
        <taxon>Viridiplantae</taxon>
        <taxon>Streptophyta</taxon>
        <taxon>Embryophyta</taxon>
        <taxon>Tracheophyta</taxon>
        <taxon>Spermatophyta</taxon>
        <taxon>Magnoliopsida</taxon>
        <taxon>eudicotyledons</taxon>
        <taxon>Gunneridae</taxon>
        <taxon>Pentapetalae</taxon>
        <taxon>rosids</taxon>
        <taxon>malvids</taxon>
        <taxon>Brassicales</taxon>
        <taxon>Brassicaceae</taxon>
        <taxon>Camelineae</taxon>
        <taxon>Arabidopsis</taxon>
    </lineage>
</organism>
<dbReference type="CDD" id="cd01650">
    <property type="entry name" value="RT_nLTR_like"/>
    <property type="match status" value="1"/>
</dbReference>
<dbReference type="Pfam" id="PF00078">
    <property type="entry name" value="RVT_1"/>
    <property type="match status" value="1"/>
</dbReference>
<dbReference type="InterPro" id="IPR000477">
    <property type="entry name" value="RT_dom"/>
</dbReference>
<dbReference type="PANTHER" id="PTHR33116">
    <property type="entry name" value="REVERSE TRANSCRIPTASE ZINC-BINDING DOMAIN-CONTAINING PROTEIN-RELATED-RELATED"/>
    <property type="match status" value="1"/>
</dbReference>
<feature type="domain" description="Reverse transcriptase" evidence="1">
    <location>
        <begin position="1"/>
        <end position="235"/>
    </location>
</feature>
<dbReference type="EMBL" id="JAEFBK010000011">
    <property type="protein sequence ID" value="KAG7552930.1"/>
    <property type="molecule type" value="Genomic_DNA"/>
</dbReference>
<keyword evidence="2" id="KW-0808">Transferase</keyword>
<dbReference type="GO" id="GO:0003676">
    <property type="term" value="F:nucleic acid binding"/>
    <property type="evidence" value="ECO:0007669"/>
    <property type="project" value="InterPro"/>
</dbReference>
<proteinExistence type="predicted"/>